<keyword evidence="2" id="KW-1185">Reference proteome</keyword>
<sequence length="92" mass="10240">MGMSSGCYSMVVEKNNCGARALGYHGFRFEESRFSSKDLLDHLPPPVVPVIRHPPPLDRDSSAGRSSGKNSRRGRDRRSAWKFKATPQGHRG</sequence>
<gene>
    <name evidence="1" type="ORF">D5086_015108</name>
</gene>
<organism evidence="1 2">
    <name type="scientific">Populus alba</name>
    <name type="common">White poplar</name>
    <dbReference type="NCBI Taxonomy" id="43335"/>
    <lineage>
        <taxon>Eukaryota</taxon>
        <taxon>Viridiplantae</taxon>
        <taxon>Streptophyta</taxon>
        <taxon>Embryophyta</taxon>
        <taxon>Tracheophyta</taxon>
        <taxon>Spermatophyta</taxon>
        <taxon>Magnoliopsida</taxon>
        <taxon>eudicotyledons</taxon>
        <taxon>Gunneridae</taxon>
        <taxon>Pentapetalae</taxon>
        <taxon>rosids</taxon>
        <taxon>fabids</taxon>
        <taxon>Malpighiales</taxon>
        <taxon>Salicaceae</taxon>
        <taxon>Saliceae</taxon>
        <taxon>Populus</taxon>
    </lineage>
</organism>
<protein>
    <submittedName>
        <fullName evidence="1">Uncharacterized protein</fullName>
    </submittedName>
</protein>
<evidence type="ECO:0000313" key="2">
    <source>
        <dbReference type="Proteomes" id="UP000309997"/>
    </source>
</evidence>
<evidence type="ECO:0000313" key="1">
    <source>
        <dbReference type="EMBL" id="KAL3584047.1"/>
    </source>
</evidence>
<comment type="caution">
    <text evidence="1">The sequence shown here is derived from an EMBL/GenBank/DDBJ whole genome shotgun (WGS) entry which is preliminary data.</text>
</comment>
<dbReference type="EMBL" id="RCHU02000007">
    <property type="protein sequence ID" value="KAL3584047.1"/>
    <property type="molecule type" value="Genomic_DNA"/>
</dbReference>
<accession>A0ACC4C0Y1</accession>
<dbReference type="Proteomes" id="UP000309997">
    <property type="component" value="Unassembled WGS sequence"/>
</dbReference>
<proteinExistence type="predicted"/>
<reference evidence="1 2" key="1">
    <citation type="journal article" date="2024" name="Plant Biotechnol. J.">
        <title>Genome and CRISPR/Cas9 system of a widespread forest tree (Populus alba) in the world.</title>
        <authorList>
            <person name="Liu Y.J."/>
            <person name="Jiang P.F."/>
            <person name="Han X.M."/>
            <person name="Li X.Y."/>
            <person name="Wang H.M."/>
            <person name="Wang Y.J."/>
            <person name="Wang X.X."/>
            <person name="Zeng Q.Y."/>
        </authorList>
    </citation>
    <scope>NUCLEOTIDE SEQUENCE [LARGE SCALE GENOMIC DNA]</scope>
    <source>
        <strain evidence="2">cv. PAL-ZL1</strain>
    </source>
</reference>
<name>A0ACC4C0Y1_POPAL</name>